<dbReference type="OrthoDB" id="1413034at2"/>
<sequence>MQATIADEEQNLLKLDIQREDYETDLKRLTGIKADSLVLAPVDLTPTNVPALDVVEQSASRNNVDIQLAELNGQKAQLGIKVAQQSYRPDLACWQATPTREATLFFQPTTHSWV</sequence>
<keyword evidence="2" id="KW-1185">Reference proteome</keyword>
<organism evidence="1 2">
    <name type="scientific">Spirosoma telluris</name>
    <dbReference type="NCBI Taxonomy" id="2183553"/>
    <lineage>
        <taxon>Bacteria</taxon>
        <taxon>Pseudomonadati</taxon>
        <taxon>Bacteroidota</taxon>
        <taxon>Cytophagia</taxon>
        <taxon>Cytophagales</taxon>
        <taxon>Cytophagaceae</taxon>
        <taxon>Spirosoma</taxon>
    </lineage>
</organism>
<evidence type="ECO:0008006" key="3">
    <source>
        <dbReference type="Google" id="ProtNLM"/>
    </source>
</evidence>
<proteinExistence type="predicted"/>
<gene>
    <name evidence="1" type="ORF">HMF3257_02115</name>
</gene>
<dbReference type="Gene3D" id="1.20.1600.10">
    <property type="entry name" value="Outer membrane efflux proteins (OEP)"/>
    <property type="match status" value="1"/>
</dbReference>
<dbReference type="EMBL" id="QLII01000001">
    <property type="protein sequence ID" value="RAI73520.1"/>
    <property type="molecule type" value="Genomic_DNA"/>
</dbReference>
<protein>
    <recommendedName>
        <fullName evidence="3">TolC family protein</fullName>
    </recommendedName>
</protein>
<dbReference type="AlphaFoldDB" id="A0A327NE04"/>
<evidence type="ECO:0000313" key="1">
    <source>
        <dbReference type="EMBL" id="RAI73520.1"/>
    </source>
</evidence>
<comment type="caution">
    <text evidence="1">The sequence shown here is derived from an EMBL/GenBank/DDBJ whole genome shotgun (WGS) entry which is preliminary data.</text>
</comment>
<dbReference type="SUPFAM" id="SSF56954">
    <property type="entry name" value="Outer membrane efflux proteins (OEP)"/>
    <property type="match status" value="1"/>
</dbReference>
<reference evidence="1 2" key="1">
    <citation type="submission" date="2018-06" db="EMBL/GenBank/DDBJ databases">
        <title>Spirosoma sp. HMF3257 Genome sequencing and assembly.</title>
        <authorList>
            <person name="Kang H."/>
            <person name="Cha I."/>
            <person name="Kim H."/>
            <person name="Kang J."/>
            <person name="Joh K."/>
        </authorList>
    </citation>
    <scope>NUCLEOTIDE SEQUENCE [LARGE SCALE GENOMIC DNA]</scope>
    <source>
        <strain evidence="1 2">HMF3257</strain>
    </source>
</reference>
<dbReference type="Proteomes" id="UP000249016">
    <property type="component" value="Unassembled WGS sequence"/>
</dbReference>
<evidence type="ECO:0000313" key="2">
    <source>
        <dbReference type="Proteomes" id="UP000249016"/>
    </source>
</evidence>
<name>A0A327NE04_9BACT</name>
<accession>A0A327NE04</accession>
<dbReference type="RefSeq" id="WP_111340399.1">
    <property type="nucleotide sequence ID" value="NZ_QLII01000001.1"/>
</dbReference>